<dbReference type="PANTHER" id="PTHR43199:SF1">
    <property type="entry name" value="GLUTATHIONE HYDROLASE PROENZYME"/>
    <property type="match status" value="1"/>
</dbReference>
<dbReference type="GO" id="GO:0016787">
    <property type="term" value="F:hydrolase activity"/>
    <property type="evidence" value="ECO:0007669"/>
    <property type="project" value="UniProtKB-KW"/>
</dbReference>
<dbReference type="Gene3D" id="1.10.246.130">
    <property type="match status" value="1"/>
</dbReference>
<reference evidence="7 8" key="1">
    <citation type="submission" date="2018-01" db="EMBL/GenBank/DDBJ databases">
        <authorList>
            <person name="Fu G.-Y."/>
        </authorList>
    </citation>
    <scope>NUCLEOTIDE SEQUENCE [LARGE SCALE GENOMIC DNA]</scope>
    <source>
        <strain evidence="7 8">SY39</strain>
    </source>
</reference>
<accession>A0A2I6SAT6</accession>
<feature type="region of interest" description="Disordered" evidence="5">
    <location>
        <begin position="367"/>
        <end position="386"/>
    </location>
</feature>
<keyword evidence="6" id="KW-0732">Signal</keyword>
<gene>
    <name evidence="7" type="ORF">C0099_06530</name>
</gene>
<evidence type="ECO:0000256" key="5">
    <source>
        <dbReference type="SAM" id="MobiDB-lite"/>
    </source>
</evidence>
<sequence>MRFAMALVLLLLAPLALADARARPEGASGFAAKPAVRSEAAMVVTANPHATRIAAHVLRDGGTAADAAIAAAFALNVVEPQSSGIGGGGFLLHYDAASSHVIAWDGRESAPAAVDENLFRPEGQSMAFFDAVVGGRSVGVPGLARMLEAVHGEHGRLSWARLLQPAIDLAEGGFDVSPRLHALLARDRFLADDAAARALYYDAAGRPLGVGTRVRNAALARVFRAIARDGADVLHHGPIAHDIVAAVRAAPNPGLLSESDLATYRPVRREALCAPYRVMRVCGMPPPSAGGGAVLALLGVLERFDLAALDADSAFVAHLFAEAGRLAFADRDAWYGDPQAMPLSAAALIDPGYLARRAALISLSDTMGRARPGRPDTTKLPRAAVSPERAATSHVSIVDAESNAVSLTASIENAFGSRRMVHGFLLNNQLTDFSFEPRQADGTPHPNRVAPGRRPRSSMAPTLVFDGAGRLFAVSGAPGGSRIINYVAASIVAVVDWALAPDVTLARAHAGSRNGPTEVEDTPAGRRLARRLEAAFGHEVTLADMTSGLALIVRDGDGWVGAADPRREGVAEAVSP</sequence>
<protein>
    <submittedName>
        <fullName evidence="7">Gamma-glutamyltransferase</fullName>
    </submittedName>
</protein>
<dbReference type="PANTHER" id="PTHR43199">
    <property type="entry name" value="GLUTATHIONE HYDROLASE"/>
    <property type="match status" value="1"/>
</dbReference>
<dbReference type="InterPro" id="IPR051792">
    <property type="entry name" value="GGT_bact"/>
</dbReference>
<dbReference type="InterPro" id="IPR029055">
    <property type="entry name" value="Ntn_hydrolases_N"/>
</dbReference>
<dbReference type="Proteomes" id="UP000242205">
    <property type="component" value="Chromosome"/>
</dbReference>
<evidence type="ECO:0000256" key="4">
    <source>
        <dbReference type="ARBA" id="ARBA00023145"/>
    </source>
</evidence>
<dbReference type="InterPro" id="IPR043137">
    <property type="entry name" value="GGT_ssub_C"/>
</dbReference>
<comment type="similarity">
    <text evidence="1">Belongs to the gamma-glutamyltransferase family.</text>
</comment>
<evidence type="ECO:0000256" key="6">
    <source>
        <dbReference type="SAM" id="SignalP"/>
    </source>
</evidence>
<proteinExistence type="inferred from homology"/>
<dbReference type="PRINTS" id="PR01210">
    <property type="entry name" value="GGTRANSPTASE"/>
</dbReference>
<evidence type="ECO:0000313" key="7">
    <source>
        <dbReference type="EMBL" id="AUN96370.1"/>
    </source>
</evidence>
<keyword evidence="8" id="KW-1185">Reference proteome</keyword>
<evidence type="ECO:0000256" key="2">
    <source>
        <dbReference type="ARBA" id="ARBA00022679"/>
    </source>
</evidence>
<feature type="signal peptide" evidence="6">
    <location>
        <begin position="1"/>
        <end position="18"/>
    </location>
</feature>
<name>A0A2I6SAT6_9RHOO</name>
<keyword evidence="4" id="KW-0865">Zymogen</keyword>
<feature type="chain" id="PRO_5014437725" evidence="6">
    <location>
        <begin position="19"/>
        <end position="576"/>
    </location>
</feature>
<feature type="region of interest" description="Disordered" evidence="5">
    <location>
        <begin position="435"/>
        <end position="458"/>
    </location>
</feature>
<organism evidence="7 8">
    <name type="scientific">Pseudazoarcus pumilus</name>
    <dbReference type="NCBI Taxonomy" id="2067960"/>
    <lineage>
        <taxon>Bacteria</taxon>
        <taxon>Pseudomonadati</taxon>
        <taxon>Pseudomonadota</taxon>
        <taxon>Betaproteobacteria</taxon>
        <taxon>Rhodocyclales</taxon>
        <taxon>Zoogloeaceae</taxon>
        <taxon>Pseudazoarcus</taxon>
    </lineage>
</organism>
<evidence type="ECO:0000256" key="1">
    <source>
        <dbReference type="ARBA" id="ARBA00009381"/>
    </source>
</evidence>
<dbReference type="InterPro" id="IPR043138">
    <property type="entry name" value="GGT_lsub"/>
</dbReference>
<dbReference type="Pfam" id="PF01019">
    <property type="entry name" value="G_glu_transpept"/>
    <property type="match status" value="1"/>
</dbReference>
<keyword evidence="3" id="KW-0378">Hydrolase</keyword>
<dbReference type="EMBL" id="CP025682">
    <property type="protein sequence ID" value="AUN96370.1"/>
    <property type="molecule type" value="Genomic_DNA"/>
</dbReference>
<evidence type="ECO:0000313" key="8">
    <source>
        <dbReference type="Proteomes" id="UP000242205"/>
    </source>
</evidence>
<evidence type="ECO:0000256" key="3">
    <source>
        <dbReference type="ARBA" id="ARBA00022801"/>
    </source>
</evidence>
<dbReference type="SUPFAM" id="SSF56235">
    <property type="entry name" value="N-terminal nucleophile aminohydrolases (Ntn hydrolases)"/>
    <property type="match status" value="1"/>
</dbReference>
<keyword evidence="2 7" id="KW-0808">Transferase</keyword>
<dbReference type="OrthoDB" id="5297205at2"/>
<dbReference type="Gene3D" id="3.60.20.40">
    <property type="match status" value="1"/>
</dbReference>
<dbReference type="GO" id="GO:0016740">
    <property type="term" value="F:transferase activity"/>
    <property type="evidence" value="ECO:0007669"/>
    <property type="project" value="UniProtKB-KW"/>
</dbReference>
<dbReference type="AlphaFoldDB" id="A0A2I6SAT6"/>
<dbReference type="KEGG" id="atw:C0099_06530"/>